<proteinExistence type="predicted"/>
<evidence type="ECO:0000256" key="2">
    <source>
        <dbReference type="ARBA" id="ARBA00022679"/>
    </source>
</evidence>
<dbReference type="InterPro" id="IPR029063">
    <property type="entry name" value="SAM-dependent_MTases_sf"/>
</dbReference>
<dbReference type="PANTHER" id="PTHR43464:SF19">
    <property type="entry name" value="UBIQUINONE BIOSYNTHESIS O-METHYLTRANSFERASE, MITOCHONDRIAL"/>
    <property type="match status" value="1"/>
</dbReference>
<evidence type="ECO:0000313" key="5">
    <source>
        <dbReference type="Proteomes" id="UP000249341"/>
    </source>
</evidence>
<protein>
    <submittedName>
        <fullName evidence="4">Methyltransferase family protein</fullName>
    </submittedName>
</protein>
<evidence type="ECO:0000256" key="1">
    <source>
        <dbReference type="ARBA" id="ARBA00022603"/>
    </source>
</evidence>
<keyword evidence="2 4" id="KW-0808">Transferase</keyword>
<organism evidence="4 5">
    <name type="scientific">Actinoplanes lutulentus</name>
    <dbReference type="NCBI Taxonomy" id="1287878"/>
    <lineage>
        <taxon>Bacteria</taxon>
        <taxon>Bacillati</taxon>
        <taxon>Actinomycetota</taxon>
        <taxon>Actinomycetes</taxon>
        <taxon>Micromonosporales</taxon>
        <taxon>Micromonosporaceae</taxon>
        <taxon>Actinoplanes</taxon>
    </lineage>
</organism>
<dbReference type="Gene3D" id="3.40.50.150">
    <property type="entry name" value="Vaccinia Virus protein VP39"/>
    <property type="match status" value="1"/>
</dbReference>
<comment type="caution">
    <text evidence="4">The sequence shown here is derived from an EMBL/GenBank/DDBJ whole genome shotgun (WGS) entry which is preliminary data.</text>
</comment>
<evidence type="ECO:0000256" key="3">
    <source>
        <dbReference type="ARBA" id="ARBA00022691"/>
    </source>
</evidence>
<dbReference type="PANTHER" id="PTHR43464">
    <property type="entry name" value="METHYLTRANSFERASE"/>
    <property type="match status" value="1"/>
</dbReference>
<dbReference type="GO" id="GO:0008168">
    <property type="term" value="F:methyltransferase activity"/>
    <property type="evidence" value="ECO:0007669"/>
    <property type="project" value="UniProtKB-KW"/>
</dbReference>
<accession>A0A327ZLM0</accession>
<sequence length="248" mass="26746">MRVVAVRGTVSGMPDAIFANPLLAAVYDAFDEGRQDLDAYLRIADEIGARRVLDVGCGTGTFAVLLAATGRDVTGVDPAGASLDLARAKSSTVTWGMSIPPGGQFDLATMTGNVAQVFLTDDEWTGVLTNIHAALTGNGSLVFESRRPSARAWEQWAVDTGPVIREVPGIGVVERRRVVTEVALPLVSFRYTFLIDGQVLHSDSTLRFRDRDELETSLTANGFTTTAVREAPDRPTQEFVFQTQKSTP</sequence>
<dbReference type="EMBL" id="QLMJ01000001">
    <property type="protein sequence ID" value="RAK43245.1"/>
    <property type="molecule type" value="Genomic_DNA"/>
</dbReference>
<reference evidence="4 5" key="1">
    <citation type="submission" date="2018-06" db="EMBL/GenBank/DDBJ databases">
        <title>Genomic Encyclopedia of Type Strains, Phase III (KMG-III): the genomes of soil and plant-associated and newly described type strains.</title>
        <authorList>
            <person name="Whitman W."/>
        </authorList>
    </citation>
    <scope>NUCLEOTIDE SEQUENCE [LARGE SCALE GENOMIC DNA]</scope>
    <source>
        <strain evidence="4 5">CGMCC 4.7090</strain>
    </source>
</reference>
<evidence type="ECO:0000313" key="4">
    <source>
        <dbReference type="EMBL" id="RAK43245.1"/>
    </source>
</evidence>
<keyword evidence="3" id="KW-0949">S-adenosyl-L-methionine</keyword>
<keyword evidence="5" id="KW-1185">Reference proteome</keyword>
<dbReference type="AlphaFoldDB" id="A0A327ZLM0"/>
<dbReference type="Pfam" id="PF13489">
    <property type="entry name" value="Methyltransf_23"/>
    <property type="match status" value="1"/>
</dbReference>
<dbReference type="SUPFAM" id="SSF53335">
    <property type="entry name" value="S-adenosyl-L-methionine-dependent methyltransferases"/>
    <property type="match status" value="1"/>
</dbReference>
<name>A0A327ZLM0_9ACTN</name>
<dbReference type="CDD" id="cd02440">
    <property type="entry name" value="AdoMet_MTases"/>
    <property type="match status" value="1"/>
</dbReference>
<keyword evidence="1 4" id="KW-0489">Methyltransferase</keyword>
<dbReference type="Proteomes" id="UP000249341">
    <property type="component" value="Unassembled WGS sequence"/>
</dbReference>
<gene>
    <name evidence="4" type="ORF">B0I29_101375</name>
</gene>
<dbReference type="GO" id="GO:0032259">
    <property type="term" value="P:methylation"/>
    <property type="evidence" value="ECO:0007669"/>
    <property type="project" value="UniProtKB-KW"/>
</dbReference>